<keyword evidence="3" id="KW-1185">Reference proteome</keyword>
<evidence type="ECO:0000313" key="2">
    <source>
        <dbReference type="EMBL" id="MBB5039142.1"/>
    </source>
</evidence>
<organism evidence="2 3">
    <name type="scientific">Prosthecobacter dejongeii</name>
    <dbReference type="NCBI Taxonomy" id="48465"/>
    <lineage>
        <taxon>Bacteria</taxon>
        <taxon>Pseudomonadati</taxon>
        <taxon>Verrucomicrobiota</taxon>
        <taxon>Verrucomicrobiia</taxon>
        <taxon>Verrucomicrobiales</taxon>
        <taxon>Verrucomicrobiaceae</taxon>
        <taxon>Prosthecobacter</taxon>
    </lineage>
</organism>
<keyword evidence="1" id="KW-0812">Transmembrane</keyword>
<dbReference type="RefSeq" id="WP_184210585.1">
    <property type="nucleotide sequence ID" value="NZ_JACHIF010000007.1"/>
</dbReference>
<dbReference type="AlphaFoldDB" id="A0A7W7YN72"/>
<protein>
    <submittedName>
        <fullName evidence="2">Putative intracellular protease/amidase</fullName>
    </submittedName>
</protein>
<feature type="transmembrane region" description="Helical" evidence="1">
    <location>
        <begin position="38"/>
        <end position="61"/>
    </location>
</feature>
<reference evidence="2 3" key="1">
    <citation type="submission" date="2020-08" db="EMBL/GenBank/DDBJ databases">
        <title>Genomic Encyclopedia of Type Strains, Phase IV (KMG-IV): sequencing the most valuable type-strain genomes for metagenomic binning, comparative biology and taxonomic classification.</title>
        <authorList>
            <person name="Goeker M."/>
        </authorList>
    </citation>
    <scope>NUCLEOTIDE SEQUENCE [LARGE SCALE GENOMIC DNA]</scope>
    <source>
        <strain evidence="2 3">DSM 12251</strain>
    </source>
</reference>
<accession>A0A7W7YN72</accession>
<gene>
    <name evidence="2" type="ORF">HNQ64_003411</name>
</gene>
<name>A0A7W7YN72_9BACT</name>
<evidence type="ECO:0000313" key="3">
    <source>
        <dbReference type="Proteomes" id="UP000534294"/>
    </source>
</evidence>
<keyword evidence="2" id="KW-0378">Hydrolase</keyword>
<keyword evidence="1" id="KW-1133">Transmembrane helix</keyword>
<keyword evidence="1" id="KW-0472">Membrane</keyword>
<sequence>MKTKFNHSPLIHLLALGLVAFFSWMAYRSSVDHFVRGGLFLRGIMVGGCGLFALLTLALYLRSGVNRYLVEEGGLRIQRLGQNTFHAWSEISRIDHNQPLHYLVIQGRDGALALTSTDYFPRLMDFVRAIYLRSRCELSPSLAEMLASESNETETPTVALSMGL</sequence>
<comment type="caution">
    <text evidence="2">The sequence shown here is derived from an EMBL/GenBank/DDBJ whole genome shotgun (WGS) entry which is preliminary data.</text>
</comment>
<keyword evidence="2" id="KW-0645">Protease</keyword>
<dbReference type="Proteomes" id="UP000534294">
    <property type="component" value="Unassembled WGS sequence"/>
</dbReference>
<dbReference type="EMBL" id="JACHIF010000007">
    <property type="protein sequence ID" value="MBB5039142.1"/>
    <property type="molecule type" value="Genomic_DNA"/>
</dbReference>
<dbReference type="GO" id="GO:0008233">
    <property type="term" value="F:peptidase activity"/>
    <property type="evidence" value="ECO:0007669"/>
    <property type="project" value="UniProtKB-KW"/>
</dbReference>
<proteinExistence type="predicted"/>
<dbReference type="GO" id="GO:0006508">
    <property type="term" value="P:proteolysis"/>
    <property type="evidence" value="ECO:0007669"/>
    <property type="project" value="UniProtKB-KW"/>
</dbReference>
<evidence type="ECO:0000256" key="1">
    <source>
        <dbReference type="SAM" id="Phobius"/>
    </source>
</evidence>